<keyword evidence="4" id="KW-1185">Reference proteome</keyword>
<reference evidence="3" key="1">
    <citation type="submission" date="2023-10" db="EMBL/GenBank/DDBJ databases">
        <authorList>
            <person name="Chen Y."/>
            <person name="Shah S."/>
            <person name="Dougan E. K."/>
            <person name="Thang M."/>
            <person name="Chan C."/>
        </authorList>
    </citation>
    <scope>NUCLEOTIDE SEQUENCE [LARGE SCALE GENOMIC DNA]</scope>
</reference>
<dbReference type="PANTHER" id="PTHR11206">
    <property type="entry name" value="MULTIDRUG RESISTANCE PROTEIN"/>
    <property type="match status" value="1"/>
</dbReference>
<evidence type="ECO:0000256" key="2">
    <source>
        <dbReference type="SAM" id="Phobius"/>
    </source>
</evidence>
<evidence type="ECO:0000256" key="1">
    <source>
        <dbReference type="ARBA" id="ARBA00010199"/>
    </source>
</evidence>
<comment type="caution">
    <text evidence="3">The sequence shown here is derived from an EMBL/GenBank/DDBJ whole genome shotgun (WGS) entry which is preliminary data.</text>
</comment>
<gene>
    <name evidence="3" type="ORF">PCOR1329_LOCUS60939</name>
</gene>
<dbReference type="EMBL" id="CAUYUJ010017649">
    <property type="protein sequence ID" value="CAK0876634.1"/>
    <property type="molecule type" value="Genomic_DNA"/>
</dbReference>
<keyword evidence="2" id="KW-1133">Transmembrane helix</keyword>
<evidence type="ECO:0000313" key="4">
    <source>
        <dbReference type="Proteomes" id="UP001189429"/>
    </source>
</evidence>
<comment type="similarity">
    <text evidence="1">Belongs to the multi antimicrobial extrusion (MATE) (TC 2.A.66.1) family.</text>
</comment>
<organism evidence="3 4">
    <name type="scientific">Prorocentrum cordatum</name>
    <dbReference type="NCBI Taxonomy" id="2364126"/>
    <lineage>
        <taxon>Eukaryota</taxon>
        <taxon>Sar</taxon>
        <taxon>Alveolata</taxon>
        <taxon>Dinophyceae</taxon>
        <taxon>Prorocentrales</taxon>
        <taxon>Prorocentraceae</taxon>
        <taxon>Prorocentrum</taxon>
    </lineage>
</organism>
<dbReference type="Proteomes" id="UP001189429">
    <property type="component" value="Unassembled WGS sequence"/>
</dbReference>
<sequence>MSLAVPAALQSCLELWALELGVTIGAGLLPDAEVNLGANAALACIGGTCYMLWVGLQVAASITVGTGDAAAAQRAARVSVCIGLFFALLVYLVVPIGRFEIAGALTDDAEVKAKVAYS</sequence>
<dbReference type="InterPro" id="IPR002528">
    <property type="entry name" value="MATE_fam"/>
</dbReference>
<keyword evidence="2" id="KW-0472">Membrane</keyword>
<keyword evidence="2" id="KW-0812">Transmembrane</keyword>
<feature type="transmembrane region" description="Helical" evidence="2">
    <location>
        <begin position="75"/>
        <end position="94"/>
    </location>
</feature>
<protein>
    <recommendedName>
        <fullName evidence="5">MATE family efflux transporter</fullName>
    </recommendedName>
</protein>
<evidence type="ECO:0000313" key="3">
    <source>
        <dbReference type="EMBL" id="CAK0876634.1"/>
    </source>
</evidence>
<name>A0ABN9VX18_9DINO</name>
<proteinExistence type="inferred from homology"/>
<accession>A0ABN9VX18</accession>
<feature type="transmembrane region" description="Helical" evidence="2">
    <location>
        <begin position="36"/>
        <end position="54"/>
    </location>
</feature>
<evidence type="ECO:0008006" key="5">
    <source>
        <dbReference type="Google" id="ProtNLM"/>
    </source>
</evidence>
<dbReference type="Pfam" id="PF01554">
    <property type="entry name" value="MatE"/>
    <property type="match status" value="1"/>
</dbReference>